<dbReference type="Proteomes" id="UP001642720">
    <property type="component" value="Unassembled WGS sequence"/>
</dbReference>
<organism evidence="2 3">
    <name type="scientific">Trichoderma ghanense</name>
    <dbReference type="NCBI Taxonomy" id="65468"/>
    <lineage>
        <taxon>Eukaryota</taxon>
        <taxon>Fungi</taxon>
        <taxon>Dikarya</taxon>
        <taxon>Ascomycota</taxon>
        <taxon>Pezizomycotina</taxon>
        <taxon>Sordariomycetes</taxon>
        <taxon>Hypocreomycetidae</taxon>
        <taxon>Hypocreales</taxon>
        <taxon>Hypocreaceae</taxon>
        <taxon>Trichoderma</taxon>
    </lineage>
</organism>
<dbReference type="RefSeq" id="XP_073561653.1">
    <property type="nucleotide sequence ID" value="XM_073699985.1"/>
</dbReference>
<evidence type="ECO:0000313" key="2">
    <source>
        <dbReference type="EMBL" id="TFB05452.1"/>
    </source>
</evidence>
<sequence length="135" mass="15320">MPGRVTRSRSSDSPDPGDMMLEADKLIRKLKKDREGNIKAAMADTVAALTELRERAASWRRDWQQQREKRRLDCITRLIELEDRKGMIEEKMGNISAKAHATVDELEAMMLAGYEGREKDATLALEKMAGKREGS</sequence>
<protein>
    <submittedName>
        <fullName evidence="2">Uncharacterized protein</fullName>
    </submittedName>
</protein>
<gene>
    <name evidence="2" type="ORF">CCMA1212_002605</name>
</gene>
<accession>A0ABY2HAV4</accession>
<comment type="caution">
    <text evidence="2">The sequence shown here is derived from an EMBL/GenBank/DDBJ whole genome shotgun (WGS) entry which is preliminary data.</text>
</comment>
<feature type="region of interest" description="Disordered" evidence="1">
    <location>
        <begin position="1"/>
        <end position="20"/>
    </location>
</feature>
<name>A0ABY2HAV4_9HYPO</name>
<dbReference type="EMBL" id="PPTA01000003">
    <property type="protein sequence ID" value="TFB05452.1"/>
    <property type="molecule type" value="Genomic_DNA"/>
</dbReference>
<evidence type="ECO:0000313" key="3">
    <source>
        <dbReference type="Proteomes" id="UP001642720"/>
    </source>
</evidence>
<keyword evidence="3" id="KW-1185">Reference proteome</keyword>
<proteinExistence type="predicted"/>
<dbReference type="GeneID" id="300574435"/>
<reference evidence="2 3" key="1">
    <citation type="submission" date="2018-01" db="EMBL/GenBank/DDBJ databases">
        <title>Genome characterization of the sugarcane-associated fungus Trichoderma ghanense CCMA-1212 and their application in lignocelulose bioconversion.</title>
        <authorList>
            <person name="Steindorff A.S."/>
            <person name="Mendes T.D."/>
            <person name="Vilela E.S.D."/>
            <person name="Rodrigues D.S."/>
            <person name="Formighieri E.F."/>
            <person name="Melo I.S."/>
            <person name="Favaro L.C.L."/>
        </authorList>
    </citation>
    <scope>NUCLEOTIDE SEQUENCE [LARGE SCALE GENOMIC DNA]</scope>
    <source>
        <strain evidence="2 3">CCMA-1212</strain>
    </source>
</reference>
<evidence type="ECO:0000256" key="1">
    <source>
        <dbReference type="SAM" id="MobiDB-lite"/>
    </source>
</evidence>